<feature type="domain" description="2-C-methyl-D-erythritol 2,4-cyclodiphosphate synthase" evidence="15">
    <location>
        <begin position="249"/>
        <end position="402"/>
    </location>
</feature>
<gene>
    <name evidence="14" type="primary">ispDF</name>
    <name evidence="16" type="ORF">K2U94_13910</name>
</gene>
<dbReference type="PROSITE" id="PS01295">
    <property type="entry name" value="ISPD"/>
    <property type="match status" value="1"/>
</dbReference>
<comment type="catalytic activity">
    <reaction evidence="2 14">
        <text>2-C-methyl-D-erythritol 4-phosphate + CTP + H(+) = 4-CDP-2-C-methyl-D-erythritol + diphosphate</text>
        <dbReference type="Rhea" id="RHEA:13429"/>
        <dbReference type="ChEBI" id="CHEBI:15378"/>
        <dbReference type="ChEBI" id="CHEBI:33019"/>
        <dbReference type="ChEBI" id="CHEBI:37563"/>
        <dbReference type="ChEBI" id="CHEBI:57823"/>
        <dbReference type="ChEBI" id="CHEBI:58262"/>
        <dbReference type="EC" id="2.7.7.60"/>
    </reaction>
</comment>
<dbReference type="PANTHER" id="PTHR43181:SF1">
    <property type="entry name" value="2-C-METHYL-D-ERYTHRITOL 2,4-CYCLODIPHOSPHATE SYNTHASE, CHLOROPLASTIC"/>
    <property type="match status" value="1"/>
</dbReference>
<evidence type="ECO:0000256" key="9">
    <source>
        <dbReference type="ARBA" id="ARBA00022695"/>
    </source>
</evidence>
<dbReference type="InterPro" id="IPR036571">
    <property type="entry name" value="MECDP_synthase_sf"/>
</dbReference>
<reference evidence="16" key="1">
    <citation type="journal article" date="2022" name="ISME J.">
        <title>Identification of active gaseous-alkane degraders at natural gas seeps.</title>
        <authorList>
            <person name="Farhan Ul Haque M."/>
            <person name="Hernandez M."/>
            <person name="Crombie A.T."/>
            <person name="Murrell J.C."/>
        </authorList>
    </citation>
    <scope>NUCLEOTIDE SEQUENCE</scope>
    <source>
        <strain evidence="16">PC2</strain>
    </source>
</reference>
<dbReference type="EC" id="4.6.1.12" evidence="14"/>
<dbReference type="GO" id="GO:0050518">
    <property type="term" value="F:2-C-methyl-D-erythritol 4-phosphate cytidylyltransferase activity"/>
    <property type="evidence" value="ECO:0007669"/>
    <property type="project" value="UniProtKB-EC"/>
</dbReference>
<keyword evidence="9 14" id="KW-0548">Nucleotidyltransferase</keyword>
<feature type="site" description="Transition state stabilizer" evidence="14">
    <location>
        <position position="32"/>
    </location>
</feature>
<comment type="similarity">
    <text evidence="6">Belongs to the IspF family.</text>
</comment>
<keyword evidence="10 14" id="KW-0479">Metal-binding</keyword>
<dbReference type="RefSeq" id="WP_243067771.1">
    <property type="nucleotide sequence ID" value="NZ_JAIVFK010000006.1"/>
</dbReference>
<dbReference type="InterPro" id="IPR003526">
    <property type="entry name" value="MECDP_synthase"/>
</dbReference>
<dbReference type="Gene3D" id="3.30.1330.50">
    <property type="entry name" value="2-C-methyl-D-erythritol 2,4-cyclodiphosphate synthase"/>
    <property type="match status" value="1"/>
</dbReference>
<dbReference type="Proteomes" id="UP001139104">
    <property type="component" value="Unassembled WGS sequence"/>
</dbReference>
<comment type="cofactor">
    <cofactor evidence="3 14">
        <name>a divalent metal cation</name>
        <dbReference type="ChEBI" id="CHEBI:60240"/>
    </cofactor>
</comment>
<dbReference type="HAMAP" id="MF_00107">
    <property type="entry name" value="IspF"/>
    <property type="match status" value="1"/>
</dbReference>
<evidence type="ECO:0000256" key="13">
    <source>
        <dbReference type="ARBA" id="ARBA00023268"/>
    </source>
</evidence>
<sequence length="405" mass="42652">MAEDHGAKKAGGAFFLVVAAGRGARAGAGGPKQYRELAGRQVLTRTLRALLDGAAGAKALVVIHADDRDLYEAAIAPLPDDVRARLFPPAFGGATRQDSVCNGLEALAAFGVGDDAAVLIHDAARPFVSPGLIARALEAARDKGAGVPGVAVVDTIKQVAEDLRIVATPARATLRGVQTPQAFRFVLILAAHRAVRADGCREMTDDAAVAEWAGHCVFVFPGEAENVKLTTPEDFLRAEAKLFNELADIRTGQGFDVHAFGNGDHVWLGGVKVPHDRGLVGHSDADVLLHAITDAVLGAIADGDIGAHFPPSDPQWRGASSDQFLRHAVERVAARGGRIAHIDATLICERPKVGPHRDAIRARIGEIMDLPLDRVAVKATTSERLGFTGRQEGIAAMAMATVRLP</sequence>
<keyword evidence="8 14" id="KW-0808">Transferase</keyword>
<protein>
    <recommendedName>
        <fullName evidence="14">Bifunctional enzyme IspD/IspF</fullName>
    </recommendedName>
    <domain>
        <recommendedName>
            <fullName evidence="14">2-C-methyl-D-erythritol 4-phosphate cytidylyltransferase</fullName>
            <ecNumber evidence="14">2.7.7.60</ecNumber>
        </recommendedName>
        <alternativeName>
            <fullName evidence="14">4-diphosphocytidyl-2C-methyl-D-erythritol synthase</fullName>
        </alternativeName>
        <alternativeName>
            <fullName evidence="14">MEP cytidylyltransferase</fullName>
            <shortName evidence="14">MCT</shortName>
        </alternativeName>
    </domain>
    <domain>
        <recommendedName>
            <fullName evidence="14">2-C-methyl-D-erythritol 2,4-cyclodiphosphate synthase</fullName>
            <shortName evidence="14">MECDP-synthase</shortName>
            <shortName evidence="14">MECPP-synthase</shortName>
            <shortName evidence="14">MECPS</shortName>
            <ecNumber evidence="14">4.6.1.12</ecNumber>
        </recommendedName>
    </domain>
</protein>
<feature type="binding site" evidence="14">
    <location>
        <position position="290"/>
    </location>
    <ligand>
        <name>a divalent metal cation</name>
        <dbReference type="ChEBI" id="CHEBI:60240"/>
    </ligand>
</feature>
<dbReference type="InterPro" id="IPR034683">
    <property type="entry name" value="IspD/TarI"/>
</dbReference>
<proteinExistence type="inferred from homology"/>
<accession>A0ABS9Z8C5</accession>
<evidence type="ECO:0000256" key="8">
    <source>
        <dbReference type="ARBA" id="ARBA00022679"/>
    </source>
</evidence>
<feature type="binding site" evidence="14">
    <location>
        <position position="387"/>
    </location>
    <ligand>
        <name>4-CDP-2-C-methyl-D-erythritol 2-phosphate</name>
        <dbReference type="ChEBI" id="CHEBI:57919"/>
    </ligand>
</feature>
<feature type="site" description="Transition state stabilizer" evidence="14">
    <location>
        <position position="282"/>
    </location>
</feature>
<dbReference type="InterPro" id="IPR020555">
    <property type="entry name" value="MECDP_synthase_CS"/>
</dbReference>
<evidence type="ECO:0000256" key="11">
    <source>
        <dbReference type="ARBA" id="ARBA00023229"/>
    </source>
</evidence>
<comment type="pathway">
    <text evidence="4 14">Isoprenoid biosynthesis; isopentenyl diphosphate biosynthesis via DXP pathway; isopentenyl diphosphate from 1-deoxy-D-xylulose 5-phosphate: step 4/6.</text>
</comment>
<evidence type="ECO:0000256" key="7">
    <source>
        <dbReference type="ARBA" id="ARBA00009789"/>
    </source>
</evidence>
<evidence type="ECO:0000256" key="12">
    <source>
        <dbReference type="ARBA" id="ARBA00023239"/>
    </source>
</evidence>
<comment type="caution">
    <text evidence="14">Lacks conserved residue(s) required for the propagation of feature annotation.</text>
</comment>
<feature type="site" description="Transition state stabilizer" evidence="14">
    <location>
        <position position="381"/>
    </location>
</feature>
<dbReference type="EC" id="2.7.7.60" evidence="14"/>
<dbReference type="HAMAP" id="MF_00108">
    <property type="entry name" value="IspD"/>
    <property type="match status" value="1"/>
</dbReference>
<feature type="region of interest" description="2-C-methyl-D-erythritol 2,4-cyclodiphosphate synthase" evidence="14">
    <location>
        <begin position="250"/>
        <end position="405"/>
    </location>
</feature>
<dbReference type="SUPFAM" id="SSF69765">
    <property type="entry name" value="IpsF-like"/>
    <property type="match status" value="1"/>
</dbReference>
<dbReference type="InterPro" id="IPR029044">
    <property type="entry name" value="Nucleotide-diphossugar_trans"/>
</dbReference>
<evidence type="ECO:0000256" key="2">
    <source>
        <dbReference type="ARBA" id="ARBA00001282"/>
    </source>
</evidence>
<feature type="site" description="Positions MEP for the nucleophilic attack" evidence="14">
    <location>
        <position position="228"/>
    </location>
</feature>
<comment type="catalytic activity">
    <reaction evidence="1 14">
        <text>4-CDP-2-C-methyl-D-erythritol 2-phosphate = 2-C-methyl-D-erythritol 2,4-cyclic diphosphate + CMP</text>
        <dbReference type="Rhea" id="RHEA:23864"/>
        <dbReference type="ChEBI" id="CHEBI:57919"/>
        <dbReference type="ChEBI" id="CHEBI:58483"/>
        <dbReference type="ChEBI" id="CHEBI:60377"/>
        <dbReference type="EC" id="4.6.1.12"/>
    </reaction>
</comment>
<feature type="region of interest" description="2-C-methyl-D-erythritol 4-phosphate cytidylyltransferase" evidence="14">
    <location>
        <begin position="1"/>
        <end position="249"/>
    </location>
</feature>
<dbReference type="HAMAP" id="MF_01520">
    <property type="entry name" value="IspDF"/>
    <property type="match status" value="1"/>
</dbReference>
<dbReference type="NCBIfam" id="TIGR00151">
    <property type="entry name" value="ispF"/>
    <property type="match status" value="1"/>
</dbReference>
<comment type="similarity">
    <text evidence="14">In the C-terminal section; belongs to the IspF family.</text>
</comment>
<evidence type="ECO:0000256" key="5">
    <source>
        <dbReference type="ARBA" id="ARBA00004787"/>
    </source>
</evidence>
<dbReference type="PANTHER" id="PTHR43181">
    <property type="entry name" value="2-C-METHYL-D-ERYTHRITOL 2,4-CYCLODIPHOSPHATE SYNTHASE, CHLOROPLASTIC"/>
    <property type="match status" value="1"/>
</dbReference>
<keyword evidence="13 14" id="KW-0511">Multifunctional enzyme</keyword>
<feature type="binding site" evidence="14">
    <location>
        <begin position="256"/>
        <end position="258"/>
    </location>
    <ligand>
        <name>4-CDP-2-C-methyl-D-erythritol 2-phosphate</name>
        <dbReference type="ChEBI" id="CHEBI:57919"/>
    </ligand>
</feature>
<dbReference type="EMBL" id="JAIVFP010000001">
    <property type="protein sequence ID" value="MCI4683846.1"/>
    <property type="molecule type" value="Genomic_DNA"/>
</dbReference>
<evidence type="ECO:0000256" key="14">
    <source>
        <dbReference type="HAMAP-Rule" id="MF_01520"/>
    </source>
</evidence>
<dbReference type="PROSITE" id="PS01350">
    <property type="entry name" value="ISPF"/>
    <property type="match status" value="1"/>
</dbReference>
<evidence type="ECO:0000313" key="17">
    <source>
        <dbReference type="Proteomes" id="UP001139104"/>
    </source>
</evidence>
<evidence type="ECO:0000256" key="6">
    <source>
        <dbReference type="ARBA" id="ARBA00008480"/>
    </source>
</evidence>
<comment type="similarity">
    <text evidence="7">Belongs to the IspD/TarI cytidylyltransferase family. IspD subfamily.</text>
</comment>
<feature type="binding site" evidence="14">
    <location>
        <begin position="380"/>
        <end position="383"/>
    </location>
    <ligand>
        <name>4-CDP-2-C-methyl-D-erythritol 2-phosphate</name>
        <dbReference type="ChEBI" id="CHEBI:57919"/>
    </ligand>
</feature>
<feature type="site" description="Transition state stabilizer" evidence="14">
    <location>
        <position position="25"/>
    </location>
</feature>
<comment type="function">
    <text evidence="14">Bifunctional enzyme that catalyzes the formation of 4-diphosphocytidyl-2-C-methyl-D-erythritol from CTP and 2-C-methyl-D-erythritol 4-phosphate (MEP) (IspD), and catalyzes the conversion of 4-diphosphocytidyl-2-C-methyl-D-erythritol 2-phosphate (CDP-ME2P) to 2-C-methyl-D-erythritol 2,4-cyclodiphosphate (ME-CPP) with a corresponding release of cytidine 5-monophosphate (CMP) (IspF).</text>
</comment>
<keyword evidence="17" id="KW-1185">Reference proteome</keyword>
<comment type="similarity">
    <text evidence="14">In the N-terminal section; belongs to the IspD/TarI cytidylyltransferase family. IspD subfamily.</text>
</comment>
<evidence type="ECO:0000259" key="15">
    <source>
        <dbReference type="Pfam" id="PF02542"/>
    </source>
</evidence>
<evidence type="ECO:0000256" key="10">
    <source>
        <dbReference type="ARBA" id="ARBA00022723"/>
    </source>
</evidence>
<feature type="binding site" evidence="14">
    <location>
        <position position="390"/>
    </location>
    <ligand>
        <name>4-CDP-2-C-methyl-D-erythritol 2-phosphate</name>
        <dbReference type="ChEBI" id="CHEBI:57919"/>
    </ligand>
</feature>
<evidence type="ECO:0000313" key="16">
    <source>
        <dbReference type="EMBL" id="MCI4683846.1"/>
    </source>
</evidence>
<organism evidence="16 17">
    <name type="scientific">Candidatus Rhodoblastus alkanivorans</name>
    <dbReference type="NCBI Taxonomy" id="2954117"/>
    <lineage>
        <taxon>Bacteria</taxon>
        <taxon>Pseudomonadati</taxon>
        <taxon>Pseudomonadota</taxon>
        <taxon>Alphaproteobacteria</taxon>
        <taxon>Hyphomicrobiales</taxon>
        <taxon>Rhodoblastaceae</taxon>
        <taxon>Rhodoblastus</taxon>
    </lineage>
</organism>
<comment type="caution">
    <text evidence="16">The sequence shown here is derived from an EMBL/GenBank/DDBJ whole genome shotgun (WGS) entry which is preliminary data.</text>
</comment>
<dbReference type="GO" id="GO:0008685">
    <property type="term" value="F:2-C-methyl-D-erythritol 2,4-cyclodiphosphate synthase activity"/>
    <property type="evidence" value="ECO:0007669"/>
    <property type="project" value="UniProtKB-EC"/>
</dbReference>
<dbReference type="InterPro" id="IPR001228">
    <property type="entry name" value="IspD"/>
</dbReference>
<name>A0ABS9Z8C5_9HYPH</name>
<feature type="binding site" evidence="14">
    <location>
        <begin position="282"/>
        <end position="283"/>
    </location>
    <ligand>
        <name>4-CDP-2-C-methyl-D-erythritol 2-phosphate</name>
        <dbReference type="ChEBI" id="CHEBI:57919"/>
    </ligand>
</feature>
<dbReference type="Pfam" id="PF02542">
    <property type="entry name" value="YgbB"/>
    <property type="match status" value="1"/>
</dbReference>
<keyword evidence="11 14" id="KW-0414">Isoprene biosynthesis</keyword>
<dbReference type="NCBIfam" id="TIGR00453">
    <property type="entry name" value="ispD"/>
    <property type="match status" value="1"/>
</dbReference>
<evidence type="ECO:0000256" key="4">
    <source>
        <dbReference type="ARBA" id="ARBA00004709"/>
    </source>
</evidence>
<dbReference type="Gene3D" id="3.90.550.10">
    <property type="entry name" value="Spore Coat Polysaccharide Biosynthesis Protein SpsA, Chain A"/>
    <property type="match status" value="1"/>
</dbReference>
<feature type="binding site" evidence="14">
    <location>
        <position position="258"/>
    </location>
    <ligand>
        <name>a divalent metal cation</name>
        <dbReference type="ChEBI" id="CHEBI:60240"/>
    </ligand>
</feature>
<dbReference type="CDD" id="cd02516">
    <property type="entry name" value="CDP-ME_synthetase"/>
    <property type="match status" value="1"/>
</dbReference>
<dbReference type="NCBIfam" id="NF006899">
    <property type="entry name" value="PRK09382.1"/>
    <property type="match status" value="1"/>
</dbReference>
<comment type="pathway">
    <text evidence="5 14">Isoprenoid biosynthesis; isopentenyl diphosphate biosynthesis via DXP pathway; isopentenyl diphosphate from 1-deoxy-D-xylulose 5-phosphate: step 2/6.</text>
</comment>
<evidence type="ECO:0000256" key="1">
    <source>
        <dbReference type="ARBA" id="ARBA00000200"/>
    </source>
</evidence>
<feature type="binding site" evidence="14">
    <location>
        <begin position="304"/>
        <end position="306"/>
    </location>
    <ligand>
        <name>4-CDP-2-C-methyl-D-erythritol 2-phosphate</name>
        <dbReference type="ChEBI" id="CHEBI:57919"/>
    </ligand>
</feature>
<feature type="site" description="Positions MEP for the nucleophilic attack" evidence="14">
    <location>
        <position position="171"/>
    </location>
</feature>
<dbReference type="InterPro" id="IPR018294">
    <property type="entry name" value="ISPD_synthase_CS"/>
</dbReference>
<keyword evidence="12 14" id="KW-0456">Lyase</keyword>
<dbReference type="Pfam" id="PF01128">
    <property type="entry name" value="IspD"/>
    <property type="match status" value="1"/>
</dbReference>
<dbReference type="SUPFAM" id="SSF53448">
    <property type="entry name" value="Nucleotide-diphospho-sugar transferases"/>
    <property type="match status" value="1"/>
</dbReference>
<feature type="binding site" evidence="14">
    <location>
        <position position="256"/>
    </location>
    <ligand>
        <name>a divalent metal cation</name>
        <dbReference type="ChEBI" id="CHEBI:60240"/>
    </ligand>
</feature>
<evidence type="ECO:0000256" key="3">
    <source>
        <dbReference type="ARBA" id="ARBA00001968"/>
    </source>
</evidence>
<dbReference type="InterPro" id="IPR026596">
    <property type="entry name" value="IspD/F"/>
</dbReference>
<dbReference type="CDD" id="cd00554">
    <property type="entry name" value="MECDP_synthase"/>
    <property type="match status" value="1"/>
</dbReference>